<evidence type="ECO:0000313" key="2">
    <source>
        <dbReference type="EMBL" id="BBR40193.1"/>
    </source>
</evidence>
<feature type="transmembrane region" description="Helical" evidence="1">
    <location>
        <begin position="43"/>
        <end position="69"/>
    </location>
</feature>
<protein>
    <submittedName>
        <fullName evidence="2">Uncharacterized protein</fullName>
    </submittedName>
</protein>
<reference evidence="2 3" key="1">
    <citation type="submission" date="2019-12" db="EMBL/GenBank/DDBJ databases">
        <title>complete genome sequences of Aeromonas veronii str. WP3-W19-ESBL-03 isolated from wastewater treatment plant effluent.</title>
        <authorList>
            <person name="Sekizuka T."/>
            <person name="Itokawa K."/>
            <person name="Yatsu K."/>
            <person name="Inamine Y."/>
            <person name="Kuroda M."/>
        </authorList>
    </citation>
    <scope>NUCLEOTIDE SEQUENCE [LARGE SCALE GENOMIC DNA]</scope>
    <source>
        <strain evidence="2 3">WP3-W19-ESBL-03</strain>
    </source>
</reference>
<dbReference type="InterPro" id="IPR045644">
    <property type="entry name" value="DUF6404"/>
</dbReference>
<name>A0A6S5DET0_AERVE</name>
<feature type="transmembrane region" description="Helical" evidence="1">
    <location>
        <begin position="81"/>
        <end position="102"/>
    </location>
</feature>
<dbReference type="Pfam" id="PF19942">
    <property type="entry name" value="DUF6404"/>
    <property type="match status" value="1"/>
</dbReference>
<dbReference type="RefSeq" id="WP_182937736.1">
    <property type="nucleotide sequence ID" value="NZ_AP022038.1"/>
</dbReference>
<organism evidence="2 3">
    <name type="scientific">Aeromonas veronii</name>
    <dbReference type="NCBI Taxonomy" id="654"/>
    <lineage>
        <taxon>Bacteria</taxon>
        <taxon>Pseudomonadati</taxon>
        <taxon>Pseudomonadota</taxon>
        <taxon>Gammaproteobacteria</taxon>
        <taxon>Aeromonadales</taxon>
        <taxon>Aeromonadaceae</taxon>
        <taxon>Aeromonas</taxon>
    </lineage>
</organism>
<evidence type="ECO:0000313" key="3">
    <source>
        <dbReference type="Proteomes" id="UP000515442"/>
    </source>
</evidence>
<accession>A0A6S5DET0</accession>
<keyword evidence="1" id="KW-0472">Membrane</keyword>
<dbReference type="EMBL" id="AP022038">
    <property type="protein sequence ID" value="BBR40193.1"/>
    <property type="molecule type" value="Genomic_DNA"/>
</dbReference>
<gene>
    <name evidence="2" type="ORF">WP3W19E03_27180</name>
</gene>
<sequence length="130" mass="15140">MTFEARLAAAHQELADKGIKEFDYNPWLFKLLRKLGCAVKPPYYAGWFVNFICAGLSIAPIWGLIMWIFVWRPEEKDPISALFNTAVFAGIFGLFTLIRLWLRRRQLGLTSWEQLGQIPEQLSHEQPERE</sequence>
<dbReference type="AlphaFoldDB" id="A0A6S5DET0"/>
<dbReference type="Proteomes" id="UP000515442">
    <property type="component" value="Chromosome"/>
</dbReference>
<proteinExistence type="predicted"/>
<keyword evidence="1" id="KW-0812">Transmembrane</keyword>
<evidence type="ECO:0000256" key="1">
    <source>
        <dbReference type="SAM" id="Phobius"/>
    </source>
</evidence>
<keyword evidence="1" id="KW-1133">Transmembrane helix</keyword>
<dbReference type="GeneID" id="60784489"/>